<accession>A0A9D4AH48</accession>
<evidence type="ECO:0000313" key="2">
    <source>
        <dbReference type="EMBL" id="KAH1115516.1"/>
    </source>
</evidence>
<evidence type="ECO:0000256" key="1">
    <source>
        <dbReference type="SAM" id="MobiDB-lite"/>
    </source>
</evidence>
<dbReference type="AlphaFoldDB" id="A0A9D4AH48"/>
<feature type="compositionally biased region" description="Low complexity" evidence="1">
    <location>
        <begin position="33"/>
        <end position="44"/>
    </location>
</feature>
<sequence>MVVPNESSLLSFHCQEREPHALSPSLRTTTHKPTLVPLGPTLGLERGKPDLNHCRTDLMSRTRISKINISIHHIKSDSIAPCMNPTNL</sequence>
<feature type="region of interest" description="Disordered" evidence="1">
    <location>
        <begin position="24"/>
        <end position="49"/>
    </location>
</feature>
<protein>
    <submittedName>
        <fullName evidence="2">Uncharacterized protein</fullName>
    </submittedName>
</protein>
<gene>
    <name evidence="2" type="ORF">J1N35_008894</name>
</gene>
<proteinExistence type="predicted"/>
<keyword evidence="3" id="KW-1185">Reference proteome</keyword>
<comment type="caution">
    <text evidence="2">The sequence shown here is derived from an EMBL/GenBank/DDBJ whole genome shotgun (WGS) entry which is preliminary data.</text>
</comment>
<dbReference type="EMBL" id="JAIQCV010000003">
    <property type="protein sequence ID" value="KAH1115516.1"/>
    <property type="molecule type" value="Genomic_DNA"/>
</dbReference>
<reference evidence="2 3" key="1">
    <citation type="journal article" date="2021" name="Plant Biotechnol. J.">
        <title>Multi-omics assisted identification of the key and species-specific regulatory components of drought-tolerant mechanisms in Gossypium stocksii.</title>
        <authorList>
            <person name="Yu D."/>
            <person name="Ke L."/>
            <person name="Zhang D."/>
            <person name="Wu Y."/>
            <person name="Sun Y."/>
            <person name="Mei J."/>
            <person name="Sun J."/>
            <person name="Sun Y."/>
        </authorList>
    </citation>
    <scope>NUCLEOTIDE SEQUENCE [LARGE SCALE GENOMIC DNA]</scope>
    <source>
        <strain evidence="3">cv. E1</strain>
        <tissue evidence="2">Leaf</tissue>
    </source>
</reference>
<dbReference type="Proteomes" id="UP000828251">
    <property type="component" value="Unassembled WGS sequence"/>
</dbReference>
<name>A0A9D4AH48_9ROSI</name>
<organism evidence="2 3">
    <name type="scientific">Gossypium stocksii</name>
    <dbReference type="NCBI Taxonomy" id="47602"/>
    <lineage>
        <taxon>Eukaryota</taxon>
        <taxon>Viridiplantae</taxon>
        <taxon>Streptophyta</taxon>
        <taxon>Embryophyta</taxon>
        <taxon>Tracheophyta</taxon>
        <taxon>Spermatophyta</taxon>
        <taxon>Magnoliopsida</taxon>
        <taxon>eudicotyledons</taxon>
        <taxon>Gunneridae</taxon>
        <taxon>Pentapetalae</taxon>
        <taxon>rosids</taxon>
        <taxon>malvids</taxon>
        <taxon>Malvales</taxon>
        <taxon>Malvaceae</taxon>
        <taxon>Malvoideae</taxon>
        <taxon>Gossypium</taxon>
    </lineage>
</organism>
<evidence type="ECO:0000313" key="3">
    <source>
        <dbReference type="Proteomes" id="UP000828251"/>
    </source>
</evidence>